<gene>
    <name evidence="20" type="ORF">C7P63_00320</name>
</gene>
<evidence type="ECO:0000256" key="14">
    <source>
        <dbReference type="ARBA" id="ARBA00023264"/>
    </source>
</evidence>
<feature type="binding site" evidence="16">
    <location>
        <position position="75"/>
    </location>
    <ligand>
        <name>substrate</name>
    </ligand>
</feature>
<dbReference type="PANTHER" id="PTHR34299">
    <property type="entry name" value="DIACYLGLYCEROL KINASE"/>
    <property type="match status" value="1"/>
</dbReference>
<feature type="active site" description="Proton acceptor" evidence="15">
    <location>
        <position position="75"/>
    </location>
</feature>
<evidence type="ECO:0000256" key="8">
    <source>
        <dbReference type="ARBA" id="ARBA00022777"/>
    </source>
</evidence>
<evidence type="ECO:0000256" key="18">
    <source>
        <dbReference type="PIRSR" id="PIRSR600829-4"/>
    </source>
</evidence>
<dbReference type="GO" id="GO:0005524">
    <property type="term" value="F:ATP binding"/>
    <property type="evidence" value="ECO:0007669"/>
    <property type="project" value="UniProtKB-KW"/>
</dbReference>
<dbReference type="OrthoDB" id="9789934at2"/>
<feature type="binding site" evidence="17">
    <location>
        <position position="82"/>
    </location>
    <ligand>
        <name>ATP</name>
        <dbReference type="ChEBI" id="CHEBI:30616"/>
    </ligand>
</feature>
<evidence type="ECO:0000256" key="10">
    <source>
        <dbReference type="ARBA" id="ARBA00022989"/>
    </source>
</evidence>
<feature type="transmembrane region" description="Helical" evidence="19">
    <location>
        <begin position="106"/>
        <end position="131"/>
    </location>
</feature>
<evidence type="ECO:0000256" key="13">
    <source>
        <dbReference type="ARBA" id="ARBA00023209"/>
    </source>
</evidence>
<comment type="subcellular location">
    <subcellularLocation>
        <location evidence="1">Cell membrane</location>
        <topology evidence="1">Multi-pass membrane protein</topology>
    </subcellularLocation>
</comment>
<dbReference type="EMBL" id="PXZH01000001">
    <property type="protein sequence ID" value="RST89561.1"/>
    <property type="molecule type" value="Genomic_DNA"/>
</dbReference>
<evidence type="ECO:0000256" key="19">
    <source>
        <dbReference type="SAM" id="Phobius"/>
    </source>
</evidence>
<feature type="transmembrane region" description="Helical" evidence="19">
    <location>
        <begin position="64"/>
        <end position="85"/>
    </location>
</feature>
<feature type="binding site" evidence="17">
    <location>
        <position position="34"/>
    </location>
    <ligand>
        <name>ATP</name>
        <dbReference type="ChEBI" id="CHEBI:30616"/>
    </ligand>
</feature>
<dbReference type="GO" id="GO:0046872">
    <property type="term" value="F:metal ion binding"/>
    <property type="evidence" value="ECO:0007669"/>
    <property type="project" value="UniProtKB-KW"/>
</dbReference>
<evidence type="ECO:0000313" key="21">
    <source>
        <dbReference type="Proteomes" id="UP000277864"/>
    </source>
</evidence>
<evidence type="ECO:0000256" key="15">
    <source>
        <dbReference type="PIRSR" id="PIRSR600829-1"/>
    </source>
</evidence>
<dbReference type="Gene3D" id="1.10.287.3610">
    <property type="match status" value="1"/>
</dbReference>
<comment type="similarity">
    <text evidence="2">Belongs to the bacterial diacylglycerol kinase family.</text>
</comment>
<dbReference type="InterPro" id="IPR033717">
    <property type="entry name" value="UDPK"/>
</dbReference>
<feature type="binding site" evidence="17">
    <location>
        <begin position="101"/>
        <end position="102"/>
    </location>
    <ligand>
        <name>ATP</name>
        <dbReference type="ChEBI" id="CHEBI:30616"/>
    </ligand>
</feature>
<keyword evidence="4" id="KW-0444">Lipid biosynthesis</keyword>
<name>A0A429Z790_9ENTE</name>
<evidence type="ECO:0000256" key="6">
    <source>
        <dbReference type="ARBA" id="ARBA00022692"/>
    </source>
</evidence>
<comment type="cofactor">
    <cofactor evidence="18">
        <name>Mg(2+)</name>
        <dbReference type="ChEBI" id="CHEBI:18420"/>
    </cofactor>
    <text evidence="18">Mn(2+), Zn(2+), Cd(2+) and Co(2+) support activity to lesser extents.</text>
</comment>
<dbReference type="Pfam" id="PF01219">
    <property type="entry name" value="DAGK_prokar"/>
    <property type="match status" value="1"/>
</dbReference>
<evidence type="ECO:0000256" key="11">
    <source>
        <dbReference type="ARBA" id="ARBA00023098"/>
    </source>
</evidence>
<dbReference type="InterPro" id="IPR036945">
    <property type="entry name" value="DAGK_sf"/>
</dbReference>
<keyword evidence="14" id="KW-1208">Phospholipid metabolism</keyword>
<sequence length="133" mass="15293">MAYKDKGSQDFKNKTFLSSFEFAVQGLRTVFKEERNMRKHCRVAVLVILLGFFFHLSISEWLWTLLVVFLVIVMEIINTTVENIVDLVTNYHFHPLAKKAKDMAAGAVLFTALLAVVVGSFIFLPKIWLFIVH</sequence>
<keyword evidence="9 17" id="KW-0067">ATP-binding</keyword>
<keyword evidence="6 19" id="KW-0812">Transmembrane</keyword>
<evidence type="ECO:0000256" key="3">
    <source>
        <dbReference type="ARBA" id="ARBA00022475"/>
    </source>
</evidence>
<keyword evidence="12 19" id="KW-0472">Membrane</keyword>
<proteinExistence type="inferred from homology"/>
<keyword evidence="11" id="KW-0443">Lipid metabolism</keyword>
<keyword evidence="3" id="KW-1003">Cell membrane</keyword>
<accession>A0A429Z790</accession>
<dbReference type="GO" id="GO:0005886">
    <property type="term" value="C:plasma membrane"/>
    <property type="evidence" value="ECO:0007669"/>
    <property type="project" value="UniProtKB-SubCell"/>
</dbReference>
<dbReference type="PANTHER" id="PTHR34299:SF1">
    <property type="entry name" value="DIACYLGLYCEROL KINASE"/>
    <property type="match status" value="1"/>
</dbReference>
<keyword evidence="10 19" id="KW-1133">Transmembrane helix</keyword>
<feature type="transmembrane region" description="Helical" evidence="19">
    <location>
        <begin position="41"/>
        <end position="58"/>
    </location>
</feature>
<evidence type="ECO:0000256" key="9">
    <source>
        <dbReference type="ARBA" id="ARBA00022840"/>
    </source>
</evidence>
<evidence type="ECO:0000256" key="7">
    <source>
        <dbReference type="ARBA" id="ARBA00022741"/>
    </source>
</evidence>
<dbReference type="GO" id="GO:0016301">
    <property type="term" value="F:kinase activity"/>
    <property type="evidence" value="ECO:0007669"/>
    <property type="project" value="UniProtKB-KW"/>
</dbReference>
<organism evidence="20 21">
    <name type="scientific">Vagococcus humatus</name>
    <dbReference type="NCBI Taxonomy" id="1889241"/>
    <lineage>
        <taxon>Bacteria</taxon>
        <taxon>Bacillati</taxon>
        <taxon>Bacillota</taxon>
        <taxon>Bacilli</taxon>
        <taxon>Lactobacillales</taxon>
        <taxon>Enterococcaceae</taxon>
        <taxon>Vagococcus</taxon>
    </lineage>
</organism>
<dbReference type="Proteomes" id="UP000277864">
    <property type="component" value="Unassembled WGS sequence"/>
</dbReference>
<evidence type="ECO:0000256" key="12">
    <source>
        <dbReference type="ARBA" id="ARBA00023136"/>
    </source>
</evidence>
<dbReference type="CDD" id="cd14265">
    <property type="entry name" value="UDPK_IM_like"/>
    <property type="match status" value="1"/>
</dbReference>
<evidence type="ECO:0000256" key="4">
    <source>
        <dbReference type="ARBA" id="ARBA00022516"/>
    </source>
</evidence>
<dbReference type="RefSeq" id="WP_125942170.1">
    <property type="nucleotide sequence ID" value="NZ_PXZH01000001.1"/>
</dbReference>
<evidence type="ECO:0000256" key="17">
    <source>
        <dbReference type="PIRSR" id="PIRSR600829-3"/>
    </source>
</evidence>
<keyword evidence="8 20" id="KW-0418">Kinase</keyword>
<evidence type="ECO:0000256" key="1">
    <source>
        <dbReference type="ARBA" id="ARBA00004651"/>
    </source>
</evidence>
<keyword evidence="18" id="KW-0479">Metal-binding</keyword>
<dbReference type="AlphaFoldDB" id="A0A429Z790"/>
<feature type="binding site" evidence="18">
    <location>
        <position position="82"/>
    </location>
    <ligand>
        <name>a divalent metal cation</name>
        <dbReference type="ChEBI" id="CHEBI:60240"/>
    </ligand>
</feature>
<dbReference type="InterPro" id="IPR000829">
    <property type="entry name" value="DAGK"/>
</dbReference>
<dbReference type="GO" id="GO:0008654">
    <property type="term" value="P:phospholipid biosynthetic process"/>
    <property type="evidence" value="ECO:0007669"/>
    <property type="project" value="UniProtKB-KW"/>
</dbReference>
<keyword evidence="7 17" id="KW-0547">Nucleotide-binding</keyword>
<comment type="caution">
    <text evidence="20">The sequence shown here is derived from an EMBL/GenBank/DDBJ whole genome shotgun (WGS) entry which is preliminary data.</text>
</comment>
<evidence type="ECO:0000256" key="5">
    <source>
        <dbReference type="ARBA" id="ARBA00022679"/>
    </source>
</evidence>
<evidence type="ECO:0000313" key="20">
    <source>
        <dbReference type="EMBL" id="RST89561.1"/>
    </source>
</evidence>
<keyword evidence="21" id="KW-1185">Reference proteome</keyword>
<keyword evidence="13" id="KW-0594">Phospholipid biosynthesis</keyword>
<evidence type="ECO:0000256" key="2">
    <source>
        <dbReference type="ARBA" id="ARBA00005967"/>
    </source>
</evidence>
<feature type="binding site" evidence="18">
    <location>
        <position position="34"/>
    </location>
    <ligand>
        <name>a divalent metal cation</name>
        <dbReference type="ChEBI" id="CHEBI:60240"/>
    </ligand>
</feature>
<reference evidence="20 21" key="1">
    <citation type="submission" date="2018-03" db="EMBL/GenBank/DDBJ databases">
        <authorList>
            <person name="Gulvik C.A."/>
        </authorList>
    </citation>
    <scope>NUCLEOTIDE SEQUENCE [LARGE SCALE GENOMIC DNA]</scope>
    <source>
        <strain evidence="20 21">JCM 31581</strain>
    </source>
</reference>
<keyword evidence="5" id="KW-0808">Transferase</keyword>
<keyword evidence="18" id="KW-0460">Magnesium</keyword>
<protein>
    <submittedName>
        <fullName evidence="20">UDP kinase</fullName>
    </submittedName>
</protein>
<evidence type="ECO:0000256" key="16">
    <source>
        <dbReference type="PIRSR" id="PIRSR600829-2"/>
    </source>
</evidence>